<sequence length="94" mass="10873">MPHQKSPDEIHRSWTFNLSHSYIAIKYFRSVIGTTSHYSGDLDCISNQFPLTFYCDNPFDDVDVAILQSPRRLCAPNFRQWISGVVLLYFISAI</sequence>
<protein>
    <submittedName>
        <fullName evidence="2">Uncharacterized protein</fullName>
    </submittedName>
</protein>
<proteinExistence type="predicted"/>
<evidence type="ECO:0000313" key="2">
    <source>
        <dbReference type="WBParaSite" id="PEQ_0000979701-mRNA-1"/>
    </source>
</evidence>
<accession>A0A914RU46</accession>
<reference evidence="2" key="1">
    <citation type="submission" date="2022-11" db="UniProtKB">
        <authorList>
            <consortium name="WormBaseParasite"/>
        </authorList>
    </citation>
    <scope>IDENTIFICATION</scope>
</reference>
<dbReference type="Proteomes" id="UP000887564">
    <property type="component" value="Unplaced"/>
</dbReference>
<dbReference type="AlphaFoldDB" id="A0A914RU46"/>
<keyword evidence="1" id="KW-1185">Reference proteome</keyword>
<organism evidence="1 2">
    <name type="scientific">Parascaris equorum</name>
    <name type="common">Equine roundworm</name>
    <dbReference type="NCBI Taxonomy" id="6256"/>
    <lineage>
        <taxon>Eukaryota</taxon>
        <taxon>Metazoa</taxon>
        <taxon>Ecdysozoa</taxon>
        <taxon>Nematoda</taxon>
        <taxon>Chromadorea</taxon>
        <taxon>Rhabditida</taxon>
        <taxon>Spirurina</taxon>
        <taxon>Ascaridomorpha</taxon>
        <taxon>Ascaridoidea</taxon>
        <taxon>Ascarididae</taxon>
        <taxon>Parascaris</taxon>
    </lineage>
</organism>
<dbReference type="WBParaSite" id="PEQ_0000979701-mRNA-1">
    <property type="protein sequence ID" value="PEQ_0000979701-mRNA-1"/>
    <property type="gene ID" value="PEQ_0000979701"/>
</dbReference>
<name>A0A914RU46_PAREQ</name>
<evidence type="ECO:0000313" key="1">
    <source>
        <dbReference type="Proteomes" id="UP000887564"/>
    </source>
</evidence>